<dbReference type="Proteomes" id="UP000478463">
    <property type="component" value="Chromosome"/>
</dbReference>
<reference evidence="1 2" key="1">
    <citation type="submission" date="2020-10" db="EMBL/GenBank/DDBJ databases">
        <title>Eggerthella sp. nov., isolated from human feces.</title>
        <authorList>
            <person name="Yajun G."/>
        </authorList>
    </citation>
    <scope>NUCLEOTIDE SEQUENCE [LARGE SCALE GENOMIC DNA]</scope>
    <source>
        <strain evidence="1 2">HF-1101</strain>
    </source>
</reference>
<dbReference type="RefSeq" id="WP_160943444.1">
    <property type="nucleotide sequence ID" value="NZ_CP063310.1"/>
</dbReference>
<dbReference type="GO" id="GO:0005886">
    <property type="term" value="C:plasma membrane"/>
    <property type="evidence" value="ECO:0007669"/>
    <property type="project" value="TreeGrafter"/>
</dbReference>
<gene>
    <name evidence="1" type="ORF">GS424_003710</name>
</gene>
<dbReference type="GO" id="GO:0009389">
    <property type="term" value="F:dimethyl sulfoxide reductase activity"/>
    <property type="evidence" value="ECO:0007669"/>
    <property type="project" value="TreeGrafter"/>
</dbReference>
<sequence>MDVQYPLVFFTLFICLVSGMFLLQGCLLVAGKGTKRFHAAMLAVEFAGLVIGGLCSFFHLHHWERIFNGFGHLTSGITQELIGIVVMVIGLAVVFGMLRKAGDGAPSGKLVPAWVGIVAIVIGVAMGFVCAHSYYMPARPAWANATLYLYYYASEFVLGAVGTWLVAAACKEDEGVVRTLAKLSCIAGIVSAAAIVVAGVYYTTIPFNEVGIAFHTTDPTAPAADPQGTLASPLAGANALLFWGGSVVLGSLVAAVCGFFGWKKPIASLPASAVALVCALVGGVCFRIVLYAVGVSFYLYF</sequence>
<dbReference type="PANTHER" id="PTHR38095">
    <property type="entry name" value="ANAEROBIC DIMETHYL SULFOXIDE REDUCTASE CHAIN YNFH"/>
    <property type="match status" value="1"/>
</dbReference>
<name>A0A6L7IX57_9ACTN</name>
<dbReference type="AlphaFoldDB" id="A0A6L7IX57"/>
<dbReference type="InterPro" id="IPR007059">
    <property type="entry name" value="DmsC"/>
</dbReference>
<accession>A0A6L7IX57</accession>
<dbReference type="PANTHER" id="PTHR38095:SF1">
    <property type="entry name" value="ANAEROBIC DIMETHYL SULFOXIDE REDUCTASE CHAIN YNFH"/>
    <property type="match status" value="1"/>
</dbReference>
<proteinExistence type="predicted"/>
<dbReference type="Pfam" id="PF04976">
    <property type="entry name" value="DmsC"/>
    <property type="match status" value="1"/>
</dbReference>
<dbReference type="GO" id="GO:0009390">
    <property type="term" value="C:dimethyl sulfoxide reductase complex"/>
    <property type="evidence" value="ECO:0007669"/>
    <property type="project" value="TreeGrafter"/>
</dbReference>
<dbReference type="KEGG" id="egd:GS424_003710"/>
<evidence type="ECO:0000313" key="1">
    <source>
        <dbReference type="EMBL" id="QOS68969.1"/>
    </source>
</evidence>
<dbReference type="GO" id="GO:0019645">
    <property type="term" value="P:anaerobic electron transport chain"/>
    <property type="evidence" value="ECO:0007669"/>
    <property type="project" value="InterPro"/>
</dbReference>
<organism evidence="1 2">
    <name type="scientific">Eggerthella guodeyinii</name>
    <dbReference type="NCBI Taxonomy" id="2690837"/>
    <lineage>
        <taxon>Bacteria</taxon>
        <taxon>Bacillati</taxon>
        <taxon>Actinomycetota</taxon>
        <taxon>Coriobacteriia</taxon>
        <taxon>Eggerthellales</taxon>
        <taxon>Eggerthellaceae</taxon>
        <taxon>Eggerthella</taxon>
    </lineage>
</organism>
<protein>
    <submittedName>
        <fullName evidence="1">Dimethyl sulfoxide reductase anchor subunit</fullName>
    </submittedName>
</protein>
<dbReference type="EMBL" id="CP063310">
    <property type="protein sequence ID" value="QOS68969.1"/>
    <property type="molecule type" value="Genomic_DNA"/>
</dbReference>
<evidence type="ECO:0000313" key="2">
    <source>
        <dbReference type="Proteomes" id="UP000478463"/>
    </source>
</evidence>